<organism evidence="2 3">
    <name type="scientific">Luteibacter yeojuensis</name>
    <dbReference type="NCBI Taxonomy" id="345309"/>
    <lineage>
        <taxon>Bacteria</taxon>
        <taxon>Pseudomonadati</taxon>
        <taxon>Pseudomonadota</taxon>
        <taxon>Gammaproteobacteria</taxon>
        <taxon>Lysobacterales</taxon>
        <taxon>Rhodanobacteraceae</taxon>
        <taxon>Luteibacter</taxon>
    </lineage>
</organism>
<keyword evidence="3" id="KW-1185">Reference proteome</keyword>
<sequence>MRRITLLIPAAALACAASAHAADGATAPATWTPSSHVAASAYAPAKSPFDAGFKPRPAGIGEQTVRNLAGLALQATAHAEPAPRSGTLKYVNVGDIGYRRDPVTGGTVPVQ</sequence>
<accession>A0A0F3KL28</accession>
<evidence type="ECO:0000313" key="2">
    <source>
        <dbReference type="EMBL" id="KJV31667.1"/>
    </source>
</evidence>
<dbReference type="PATRIC" id="fig|345309.4.peg.2041"/>
<dbReference type="RefSeq" id="WP_045830111.1">
    <property type="nucleotide sequence ID" value="NZ_JZRB01000028.1"/>
</dbReference>
<comment type="caution">
    <text evidence="2">The sequence shown here is derived from an EMBL/GenBank/DDBJ whole genome shotgun (WGS) entry which is preliminary data.</text>
</comment>
<proteinExistence type="predicted"/>
<name>A0A0F3KL28_9GAMM</name>
<protein>
    <submittedName>
        <fullName evidence="2">Uncharacterized protein</fullName>
    </submittedName>
</protein>
<dbReference type="Proteomes" id="UP000033651">
    <property type="component" value="Unassembled WGS sequence"/>
</dbReference>
<feature type="signal peptide" evidence="1">
    <location>
        <begin position="1"/>
        <end position="21"/>
    </location>
</feature>
<dbReference type="AlphaFoldDB" id="A0A0F3KL28"/>
<evidence type="ECO:0000313" key="3">
    <source>
        <dbReference type="Proteomes" id="UP000033651"/>
    </source>
</evidence>
<gene>
    <name evidence="2" type="ORF">VI08_13475</name>
</gene>
<dbReference type="PROSITE" id="PS51257">
    <property type="entry name" value="PROKAR_LIPOPROTEIN"/>
    <property type="match status" value="1"/>
</dbReference>
<feature type="chain" id="PRO_5002463105" evidence="1">
    <location>
        <begin position="22"/>
        <end position="111"/>
    </location>
</feature>
<keyword evidence="1" id="KW-0732">Signal</keyword>
<dbReference type="EMBL" id="JZRB01000028">
    <property type="protein sequence ID" value="KJV31667.1"/>
    <property type="molecule type" value="Genomic_DNA"/>
</dbReference>
<evidence type="ECO:0000256" key="1">
    <source>
        <dbReference type="SAM" id="SignalP"/>
    </source>
</evidence>
<reference evidence="2 3" key="1">
    <citation type="submission" date="2015-03" db="EMBL/GenBank/DDBJ databases">
        <title>Draft genome sequence of Luteibacter yeojuensis strain SU11.</title>
        <authorList>
            <person name="Sulaiman J."/>
            <person name="Priya K."/>
            <person name="Chan K.-G."/>
        </authorList>
    </citation>
    <scope>NUCLEOTIDE SEQUENCE [LARGE SCALE GENOMIC DNA]</scope>
    <source>
        <strain evidence="2 3">SU11</strain>
    </source>
</reference>